<evidence type="ECO:0000313" key="3">
    <source>
        <dbReference type="Proteomes" id="UP000066042"/>
    </source>
</evidence>
<name>A0A0S1XFC3_THEBA</name>
<dbReference type="GeneID" id="26137740"/>
<sequence length="109" mass="12823">MWREQLEKRGYLENDEILIELTIGGECGEYLPSLALYDKATDTWYYFDNDIPPGMTQEEALRNAVEFFERIVIGLEKPKLKISPIREAPKEVYEKFEKFLQGLRNEGED</sequence>
<protein>
    <recommendedName>
        <fullName evidence="1">MATH domain-containing protein</fullName>
    </recommendedName>
</protein>
<dbReference type="InterPro" id="IPR002083">
    <property type="entry name" value="MATH/TRAF_dom"/>
</dbReference>
<dbReference type="GeneID" id="10042459"/>
<dbReference type="AlphaFoldDB" id="A0A0S1XFC3"/>
<accession>A0A0S1XFC3</accession>
<dbReference type="OMA" id="ECGEWFP"/>
<organism evidence="2 3">
    <name type="scientific">Thermococcus barophilus</name>
    <dbReference type="NCBI Taxonomy" id="55802"/>
    <lineage>
        <taxon>Archaea</taxon>
        <taxon>Methanobacteriati</taxon>
        <taxon>Methanobacteriota</taxon>
        <taxon>Thermococci</taxon>
        <taxon>Thermococcales</taxon>
        <taxon>Thermococcaceae</taxon>
        <taxon>Thermococcus</taxon>
    </lineage>
</organism>
<evidence type="ECO:0000259" key="1">
    <source>
        <dbReference type="PROSITE" id="PS50144"/>
    </source>
</evidence>
<dbReference type="PATRIC" id="fig|55802.8.peg.2512"/>
<dbReference type="EMBL" id="CP013050">
    <property type="protein sequence ID" value="ALM76418.1"/>
    <property type="molecule type" value="Genomic_DNA"/>
</dbReference>
<dbReference type="PROSITE" id="PS50144">
    <property type="entry name" value="MATH"/>
    <property type="match status" value="1"/>
</dbReference>
<proteinExistence type="predicted"/>
<dbReference type="STRING" id="55802.TBCH5v1_2527"/>
<dbReference type="RefSeq" id="WP_013468414.1">
    <property type="nucleotide sequence ID" value="NZ_CP013050.1"/>
</dbReference>
<reference evidence="2 3" key="1">
    <citation type="journal article" date="2016" name="Genome Announc.">
        <title>Complete genome sequence of the hyperthermophilic and piezophilic archaeon Thermococcus barophilus Ch5, capable of growth at the expense of hydrogenogenesis from carbon monoxide and formate.</title>
        <authorList>
            <person name="Oger P."/>
            <person name="Sokolova T.G."/>
            <person name="Kozhevnikova D.A."/>
            <person name="Taranov E.A."/>
            <person name="Vannier P."/>
            <person name="Lee H.S."/>
            <person name="Kwon K.K."/>
            <person name="Kang S.G."/>
            <person name="Lee J.H."/>
            <person name="Bonch-Osmolovskaya E.A."/>
            <person name="Lebedinsky A.V."/>
        </authorList>
    </citation>
    <scope>NUCLEOTIDE SEQUENCE [LARGE SCALE GENOMIC DNA]</scope>
    <source>
        <strain evidence="3">Ch5</strain>
    </source>
</reference>
<gene>
    <name evidence="2" type="ORF">TBCH5v1_2527</name>
</gene>
<evidence type="ECO:0000313" key="2">
    <source>
        <dbReference type="EMBL" id="ALM76418.1"/>
    </source>
</evidence>
<feature type="domain" description="MATH" evidence="1">
    <location>
        <begin position="1"/>
        <end position="23"/>
    </location>
</feature>
<dbReference type="Proteomes" id="UP000066042">
    <property type="component" value="Chromosome"/>
</dbReference>